<evidence type="ECO:0000259" key="4">
    <source>
        <dbReference type="PROSITE" id="PS50093"/>
    </source>
</evidence>
<dbReference type="PROSITE" id="PS50011">
    <property type="entry name" value="PROTEIN_KINASE_DOM"/>
    <property type="match status" value="1"/>
</dbReference>
<comment type="caution">
    <text evidence="6">The sequence shown here is derived from an EMBL/GenBank/DDBJ whole genome shotgun (WGS) entry which is preliminary data.</text>
</comment>
<dbReference type="CDD" id="cd06577">
    <property type="entry name" value="PASTA_pknB"/>
    <property type="match status" value="1"/>
</dbReference>
<feature type="transmembrane region" description="Helical" evidence="2">
    <location>
        <begin position="285"/>
        <end position="307"/>
    </location>
</feature>
<dbReference type="InterPro" id="IPR011009">
    <property type="entry name" value="Kinase-like_dom_sf"/>
</dbReference>
<dbReference type="STRING" id="1797197.A2Y75_04010"/>
<dbReference type="Proteomes" id="UP000177876">
    <property type="component" value="Unassembled WGS sequence"/>
</dbReference>
<accession>A0A1F2WHQ9</accession>
<dbReference type="SMART" id="SM00089">
    <property type="entry name" value="PKD"/>
    <property type="match status" value="1"/>
</dbReference>
<feature type="domain" description="Protein kinase" evidence="3">
    <location>
        <begin position="10"/>
        <end position="236"/>
    </location>
</feature>
<evidence type="ECO:0008006" key="8">
    <source>
        <dbReference type="Google" id="ProtNLM"/>
    </source>
</evidence>
<dbReference type="InterPro" id="IPR013783">
    <property type="entry name" value="Ig-like_fold"/>
</dbReference>
<feature type="region of interest" description="Disordered" evidence="1">
    <location>
        <begin position="235"/>
        <end position="256"/>
    </location>
</feature>
<feature type="domain" description="PKD" evidence="4">
    <location>
        <begin position="459"/>
        <end position="522"/>
    </location>
</feature>
<feature type="compositionally biased region" description="Low complexity" evidence="1">
    <location>
        <begin position="392"/>
        <end position="416"/>
    </location>
</feature>
<evidence type="ECO:0000256" key="2">
    <source>
        <dbReference type="SAM" id="Phobius"/>
    </source>
</evidence>
<dbReference type="PROSITE" id="PS51178">
    <property type="entry name" value="PASTA"/>
    <property type="match status" value="1"/>
</dbReference>
<dbReference type="PANTHER" id="PTHR24362:SF309">
    <property type="entry name" value="PROTEIN KINASE DOMAIN-CONTAINING PROTEIN"/>
    <property type="match status" value="1"/>
</dbReference>
<protein>
    <recommendedName>
        <fullName evidence="8">PASTA domain-containing protein</fullName>
    </recommendedName>
</protein>
<feature type="domain" description="PASTA" evidence="5">
    <location>
        <begin position="321"/>
        <end position="387"/>
    </location>
</feature>
<keyword evidence="2" id="KW-0472">Membrane</keyword>
<dbReference type="Pfam" id="PF18911">
    <property type="entry name" value="PKD_4"/>
    <property type="match status" value="1"/>
</dbReference>
<keyword evidence="2" id="KW-1133">Transmembrane helix</keyword>
<dbReference type="Gene3D" id="1.10.510.10">
    <property type="entry name" value="Transferase(Phosphotransferase) domain 1"/>
    <property type="match status" value="1"/>
</dbReference>
<sequence>MMKVPFAQRYQILKELERTSCVTTYLCHDGSYGLDVEVDVIEIDKCESIESLERLRQMLDPSLKISSRYAAPLLEWFEEEGCIYLIRESAGGRPVTQVLSETGQLPRQQVVEICRAVTQVLSEAYGRGIFYLGLNPGQLWVDGRGQVKMIRSGYAWIIEELDAKSSVRVSSYRAPETDGAVEGARISDVYSLALMIKEMLPRQDASERLQSLLERCLDPMPSHRPSSPRLLLEELESSDGDRERPPATPSAEETDNYFKFSPLPASIKRSGTFVEPPTKRHSWKVLSLILLGGITVWLLFAAISGVLGHGKDSQLAAVESKKTAVTLPDLEGLPAAEAREVLEKLGLLVELREAPSRLWSVGMVAAQEPAQGSILSEGDLIYLSISSGPDNSPASSSAAGAQTQDSAQADLDSQAAPLPTADPVPTADTQRTTPIAPRAVLSISARRGAAPLHVVLDGSFSHDEDGKIVRYLWDCGDGTVLEGARAQHVFDPLVIPAQFRVSLQVFDNQGLKASTSVTVEVY</sequence>
<feature type="region of interest" description="Disordered" evidence="1">
    <location>
        <begin position="392"/>
        <end position="435"/>
    </location>
</feature>
<dbReference type="CDD" id="cd00146">
    <property type="entry name" value="PKD"/>
    <property type="match status" value="1"/>
</dbReference>
<dbReference type="InterPro" id="IPR035986">
    <property type="entry name" value="PKD_dom_sf"/>
</dbReference>
<evidence type="ECO:0000259" key="5">
    <source>
        <dbReference type="PROSITE" id="PS51178"/>
    </source>
</evidence>
<proteinExistence type="predicted"/>
<dbReference type="Gene3D" id="2.60.40.10">
    <property type="entry name" value="Immunoglobulins"/>
    <property type="match status" value="1"/>
</dbReference>
<dbReference type="AlphaFoldDB" id="A0A1F2WHQ9"/>
<keyword evidence="2" id="KW-0812">Transmembrane</keyword>
<gene>
    <name evidence="6" type="ORF">A2Y75_04010</name>
</gene>
<dbReference type="InterPro" id="IPR005543">
    <property type="entry name" value="PASTA_dom"/>
</dbReference>
<evidence type="ECO:0000256" key="1">
    <source>
        <dbReference type="SAM" id="MobiDB-lite"/>
    </source>
</evidence>
<dbReference type="SUPFAM" id="SSF49299">
    <property type="entry name" value="PKD domain"/>
    <property type="match status" value="1"/>
</dbReference>
<evidence type="ECO:0000313" key="7">
    <source>
        <dbReference type="Proteomes" id="UP000177876"/>
    </source>
</evidence>
<evidence type="ECO:0000259" key="3">
    <source>
        <dbReference type="PROSITE" id="PS50011"/>
    </source>
</evidence>
<dbReference type="PROSITE" id="PS50093">
    <property type="entry name" value="PKD"/>
    <property type="match status" value="1"/>
</dbReference>
<dbReference type="GO" id="GO:0004672">
    <property type="term" value="F:protein kinase activity"/>
    <property type="evidence" value="ECO:0007669"/>
    <property type="project" value="InterPro"/>
</dbReference>
<organism evidence="6 7">
    <name type="scientific">Candidatus Solincola sediminis</name>
    <dbReference type="NCBI Taxonomy" id="1797199"/>
    <lineage>
        <taxon>Bacteria</taxon>
        <taxon>Bacillati</taxon>
        <taxon>Actinomycetota</taxon>
        <taxon>Candidatus Geothermincolia</taxon>
        <taxon>Candidatus Geothermincolales</taxon>
        <taxon>Candidatus Geothermincolaceae</taxon>
        <taxon>Candidatus Solincola</taxon>
    </lineage>
</organism>
<dbReference type="PANTHER" id="PTHR24362">
    <property type="entry name" value="SERINE/THREONINE-PROTEIN KINASE NEK"/>
    <property type="match status" value="1"/>
</dbReference>
<dbReference type="SUPFAM" id="SSF56112">
    <property type="entry name" value="Protein kinase-like (PK-like)"/>
    <property type="match status" value="1"/>
</dbReference>
<dbReference type="InterPro" id="IPR022409">
    <property type="entry name" value="PKD/Chitinase_dom"/>
</dbReference>
<dbReference type="Gene3D" id="3.30.10.20">
    <property type="match status" value="1"/>
</dbReference>
<dbReference type="EMBL" id="MELK01000047">
    <property type="protein sequence ID" value="OFW56372.1"/>
    <property type="molecule type" value="Genomic_DNA"/>
</dbReference>
<dbReference type="SMART" id="SM00220">
    <property type="entry name" value="S_TKc"/>
    <property type="match status" value="1"/>
</dbReference>
<dbReference type="GO" id="GO:0005975">
    <property type="term" value="P:carbohydrate metabolic process"/>
    <property type="evidence" value="ECO:0007669"/>
    <property type="project" value="UniProtKB-ARBA"/>
</dbReference>
<dbReference type="Pfam" id="PF00069">
    <property type="entry name" value="Pkinase"/>
    <property type="match status" value="1"/>
</dbReference>
<dbReference type="GO" id="GO:0005524">
    <property type="term" value="F:ATP binding"/>
    <property type="evidence" value="ECO:0007669"/>
    <property type="project" value="InterPro"/>
</dbReference>
<dbReference type="SMART" id="SM00740">
    <property type="entry name" value="PASTA"/>
    <property type="match status" value="1"/>
</dbReference>
<dbReference type="InterPro" id="IPR000601">
    <property type="entry name" value="PKD_dom"/>
</dbReference>
<dbReference type="InterPro" id="IPR000719">
    <property type="entry name" value="Prot_kinase_dom"/>
</dbReference>
<evidence type="ECO:0000313" key="6">
    <source>
        <dbReference type="EMBL" id="OFW56372.1"/>
    </source>
</evidence>
<reference evidence="6 7" key="1">
    <citation type="journal article" date="2016" name="Nat. Commun.">
        <title>Thousands of microbial genomes shed light on interconnected biogeochemical processes in an aquifer system.</title>
        <authorList>
            <person name="Anantharaman K."/>
            <person name="Brown C.T."/>
            <person name="Hug L.A."/>
            <person name="Sharon I."/>
            <person name="Castelle C.J."/>
            <person name="Probst A.J."/>
            <person name="Thomas B.C."/>
            <person name="Singh A."/>
            <person name="Wilkins M.J."/>
            <person name="Karaoz U."/>
            <person name="Brodie E.L."/>
            <person name="Williams K.H."/>
            <person name="Hubbard S.S."/>
            <person name="Banfield J.F."/>
        </authorList>
    </citation>
    <scope>NUCLEOTIDE SEQUENCE [LARGE SCALE GENOMIC DNA]</scope>
</reference>
<dbReference type="Pfam" id="PF03793">
    <property type="entry name" value="PASTA"/>
    <property type="match status" value="1"/>
</dbReference>
<name>A0A1F2WHQ9_9ACTN</name>